<keyword evidence="3" id="KW-0812">Transmembrane</keyword>
<dbReference type="GO" id="GO:0000329">
    <property type="term" value="C:fungal-type vacuole membrane"/>
    <property type="evidence" value="ECO:0007669"/>
    <property type="project" value="TreeGrafter"/>
</dbReference>
<dbReference type="Gene3D" id="1.20.1250.20">
    <property type="entry name" value="MFS general substrate transporter like domains"/>
    <property type="match status" value="1"/>
</dbReference>
<dbReference type="SUPFAM" id="SSF103473">
    <property type="entry name" value="MFS general substrate transporter"/>
    <property type="match status" value="1"/>
</dbReference>
<dbReference type="PANTHER" id="PTHR23520">
    <property type="entry name" value="TRANSPORTER, PUTATIVE (AFU_ORTHOLOGUE AFUA_3G04000)-RELATED"/>
    <property type="match status" value="1"/>
</dbReference>
<dbReference type="PANTHER" id="PTHR23520:SF5">
    <property type="entry name" value="TRANSPORTER, PUTATIVE (AFU_ORTHOLOGUE AFUA_3G04000)-RELATED"/>
    <property type="match status" value="1"/>
</dbReference>
<dbReference type="OrthoDB" id="10027823at2759"/>
<accession>A0A8E2EWC5</accession>
<evidence type="ECO:0000256" key="2">
    <source>
        <dbReference type="SAM" id="MobiDB-lite"/>
    </source>
</evidence>
<dbReference type="EMBL" id="KV750131">
    <property type="protein sequence ID" value="OCL06106.1"/>
    <property type="molecule type" value="Genomic_DNA"/>
</dbReference>
<feature type="transmembrane region" description="Helical" evidence="3">
    <location>
        <begin position="347"/>
        <end position="368"/>
    </location>
</feature>
<evidence type="ECO:0000259" key="4">
    <source>
        <dbReference type="PROSITE" id="PS50850"/>
    </source>
</evidence>
<gene>
    <name evidence="5" type="ORF">AOQ84DRAFT_390423</name>
</gene>
<dbReference type="PROSITE" id="PS50850">
    <property type="entry name" value="MFS"/>
    <property type="match status" value="1"/>
</dbReference>
<feature type="transmembrane region" description="Helical" evidence="3">
    <location>
        <begin position="45"/>
        <end position="62"/>
    </location>
</feature>
<feature type="transmembrane region" description="Helical" evidence="3">
    <location>
        <begin position="163"/>
        <end position="188"/>
    </location>
</feature>
<proteinExistence type="predicted"/>
<dbReference type="InterPro" id="IPR020846">
    <property type="entry name" value="MFS_dom"/>
</dbReference>
<dbReference type="InterPro" id="IPR011701">
    <property type="entry name" value="MFS"/>
</dbReference>
<evidence type="ECO:0000313" key="5">
    <source>
        <dbReference type="EMBL" id="OCL06106.1"/>
    </source>
</evidence>
<feature type="region of interest" description="Disordered" evidence="2">
    <location>
        <begin position="240"/>
        <end position="259"/>
    </location>
</feature>
<keyword evidence="6" id="KW-1185">Reference proteome</keyword>
<keyword evidence="3" id="KW-1133">Transmembrane helix</keyword>
<dbReference type="Pfam" id="PF07690">
    <property type="entry name" value="MFS_1"/>
    <property type="match status" value="2"/>
</dbReference>
<dbReference type="GO" id="GO:0022857">
    <property type="term" value="F:transmembrane transporter activity"/>
    <property type="evidence" value="ECO:0007669"/>
    <property type="project" value="InterPro"/>
</dbReference>
<dbReference type="InterPro" id="IPR036259">
    <property type="entry name" value="MFS_trans_sf"/>
</dbReference>
<feature type="transmembrane region" description="Helical" evidence="3">
    <location>
        <begin position="306"/>
        <end position="327"/>
    </location>
</feature>
<evidence type="ECO:0000256" key="1">
    <source>
        <dbReference type="ARBA" id="ARBA00004141"/>
    </source>
</evidence>
<keyword evidence="3" id="KW-0472">Membrane</keyword>
<comment type="subcellular location">
    <subcellularLocation>
        <location evidence="1">Membrane</location>
        <topology evidence="1">Multi-pass membrane protein</topology>
    </subcellularLocation>
</comment>
<feature type="domain" description="Major facilitator superfamily (MFS) profile" evidence="4">
    <location>
        <begin position="19"/>
        <end position="450"/>
    </location>
</feature>
<feature type="transmembrane region" description="Helical" evidence="3">
    <location>
        <begin position="270"/>
        <end position="294"/>
    </location>
</feature>
<sequence>MADERDEPSKPVKLLTRIPEELGLVSLYKSPLDTKLLCIQRFVRLFAYGGSTLILVSYLRALDISDRNIGLFMTLTLVGDVIISFFLTLVADGLGRKTILSLGAALMVVSGVIFGLSGNYLVLLAAAIFGVISPSGNEIGPFRAIEESTIAHLSPPAVRPDIFAWYSLIGTAGTAFGLMTCGWVTHTLQSKKGWDDIRAYRAIFFGYAVLGAVKLVLALALSKKCEVEKEVAPQRDSEAAPLLANGDGQGQKQKKKRSILPSISKESRGIFVKLAILFALDSFASGLAPLSWVTNFFKRKFNLQEGYLGSLFFTTSIISAASMLVAASIAKRIGNVKTMVFTHFPSAAALALIGIPNSLPFAMLFLVLRACTQSMDVAPRSAFLAAAVLPKERTAVMGAINVVKTSSQSLGPLITGVLVGKNLFWLAFLMAGCLKGTYDMGMLAVFAGHKSKEEQEQED</sequence>
<dbReference type="AlphaFoldDB" id="A0A8E2EWC5"/>
<feature type="transmembrane region" description="Helical" evidence="3">
    <location>
        <begin position="102"/>
        <end position="132"/>
    </location>
</feature>
<evidence type="ECO:0000256" key="3">
    <source>
        <dbReference type="SAM" id="Phobius"/>
    </source>
</evidence>
<feature type="transmembrane region" description="Helical" evidence="3">
    <location>
        <begin position="68"/>
        <end position="90"/>
    </location>
</feature>
<name>A0A8E2EWC5_9PEZI</name>
<dbReference type="Proteomes" id="UP000250140">
    <property type="component" value="Unassembled WGS sequence"/>
</dbReference>
<feature type="transmembrane region" description="Helical" evidence="3">
    <location>
        <begin position="200"/>
        <end position="221"/>
    </location>
</feature>
<reference evidence="5 6" key="1">
    <citation type="journal article" date="2016" name="Nat. Commun.">
        <title>Ectomycorrhizal ecology is imprinted in the genome of the dominant symbiotic fungus Cenococcum geophilum.</title>
        <authorList>
            <consortium name="DOE Joint Genome Institute"/>
            <person name="Peter M."/>
            <person name="Kohler A."/>
            <person name="Ohm R.A."/>
            <person name="Kuo A."/>
            <person name="Krutzmann J."/>
            <person name="Morin E."/>
            <person name="Arend M."/>
            <person name="Barry K.W."/>
            <person name="Binder M."/>
            <person name="Choi C."/>
            <person name="Clum A."/>
            <person name="Copeland A."/>
            <person name="Grisel N."/>
            <person name="Haridas S."/>
            <person name="Kipfer T."/>
            <person name="LaButti K."/>
            <person name="Lindquist E."/>
            <person name="Lipzen A."/>
            <person name="Maire R."/>
            <person name="Meier B."/>
            <person name="Mihaltcheva S."/>
            <person name="Molinier V."/>
            <person name="Murat C."/>
            <person name="Poggeler S."/>
            <person name="Quandt C.A."/>
            <person name="Sperisen C."/>
            <person name="Tritt A."/>
            <person name="Tisserant E."/>
            <person name="Crous P.W."/>
            <person name="Henrissat B."/>
            <person name="Nehls U."/>
            <person name="Egli S."/>
            <person name="Spatafora J.W."/>
            <person name="Grigoriev I.V."/>
            <person name="Martin F.M."/>
        </authorList>
    </citation>
    <scope>NUCLEOTIDE SEQUENCE [LARGE SCALE GENOMIC DNA]</scope>
    <source>
        <strain evidence="5 6">CBS 207.34</strain>
    </source>
</reference>
<organism evidence="5 6">
    <name type="scientific">Glonium stellatum</name>
    <dbReference type="NCBI Taxonomy" id="574774"/>
    <lineage>
        <taxon>Eukaryota</taxon>
        <taxon>Fungi</taxon>
        <taxon>Dikarya</taxon>
        <taxon>Ascomycota</taxon>
        <taxon>Pezizomycotina</taxon>
        <taxon>Dothideomycetes</taxon>
        <taxon>Pleosporomycetidae</taxon>
        <taxon>Gloniales</taxon>
        <taxon>Gloniaceae</taxon>
        <taxon>Glonium</taxon>
    </lineage>
</organism>
<evidence type="ECO:0000313" key="6">
    <source>
        <dbReference type="Proteomes" id="UP000250140"/>
    </source>
</evidence>
<protein>
    <submittedName>
        <fullName evidence="5">MFS general substrate transporter</fullName>
    </submittedName>
</protein>